<proteinExistence type="predicted"/>
<accession>A0A2G5SB58</accession>
<dbReference type="AlphaFoldDB" id="A0A2G5SB58"/>
<reference evidence="2" key="1">
    <citation type="submission" date="2017-10" db="EMBL/GenBank/DDBJ databases">
        <title>Rapid genome shrinkage in a self-fertile nematode reveals novel sperm competition proteins.</title>
        <authorList>
            <person name="Yin D."/>
            <person name="Schwarz E.M."/>
            <person name="Thomas C.G."/>
            <person name="Felde R.L."/>
            <person name="Korf I.F."/>
            <person name="Cutter A.D."/>
            <person name="Schartner C.M."/>
            <person name="Ralston E.J."/>
            <person name="Meyer B.J."/>
            <person name="Haag E.S."/>
        </authorList>
    </citation>
    <scope>NUCLEOTIDE SEQUENCE [LARGE SCALE GENOMIC DNA]</scope>
    <source>
        <strain evidence="2">JU1422</strain>
    </source>
</reference>
<evidence type="ECO:0000313" key="1">
    <source>
        <dbReference type="EMBL" id="PIC12277.1"/>
    </source>
</evidence>
<dbReference type="OrthoDB" id="10511899at2759"/>
<comment type="caution">
    <text evidence="1">The sequence shown here is derived from an EMBL/GenBank/DDBJ whole genome shotgun (WGS) entry which is preliminary data.</text>
</comment>
<dbReference type="EMBL" id="PDUG01000025">
    <property type="protein sequence ID" value="PIC12277.1"/>
    <property type="molecule type" value="Genomic_DNA"/>
</dbReference>
<keyword evidence="2" id="KW-1185">Reference proteome</keyword>
<evidence type="ECO:0000313" key="2">
    <source>
        <dbReference type="Proteomes" id="UP000230233"/>
    </source>
</evidence>
<sequence length="122" mass="14047">MNSEDFFNQHFSSYKSVPNETSRFEEWKKKVWKNQDCYPEYGPKEVVTLPSQCLAINKPNGCLNYVHFGIRNNSNTSINYSVTLKNLFLELVDNSEACWKLAALFGSDFSANSTRMLRLTTS</sequence>
<name>A0A2G5SB58_9PELO</name>
<organism evidence="1 2">
    <name type="scientific">Caenorhabditis nigoni</name>
    <dbReference type="NCBI Taxonomy" id="1611254"/>
    <lineage>
        <taxon>Eukaryota</taxon>
        <taxon>Metazoa</taxon>
        <taxon>Ecdysozoa</taxon>
        <taxon>Nematoda</taxon>
        <taxon>Chromadorea</taxon>
        <taxon>Rhabditida</taxon>
        <taxon>Rhabditina</taxon>
        <taxon>Rhabditomorpha</taxon>
        <taxon>Rhabditoidea</taxon>
        <taxon>Rhabditidae</taxon>
        <taxon>Peloderinae</taxon>
        <taxon>Caenorhabditis</taxon>
    </lineage>
</organism>
<protein>
    <submittedName>
        <fullName evidence="1">Uncharacterized protein</fullName>
    </submittedName>
</protein>
<gene>
    <name evidence="1" type="ORF">B9Z55_028516</name>
</gene>
<dbReference type="Proteomes" id="UP000230233">
    <property type="component" value="Unassembled WGS sequence"/>
</dbReference>